<name>A0A1L0FJ51_9ASCO</name>
<gene>
    <name evidence="1" type="ORF">HGUI_01822</name>
</gene>
<reference evidence="2" key="1">
    <citation type="submission" date="2016-11" db="EMBL/GenBank/DDBJ databases">
        <authorList>
            <person name="Guldener U."/>
        </authorList>
    </citation>
    <scope>NUCLEOTIDE SEQUENCE [LARGE SCALE GENOMIC DNA]</scope>
</reference>
<dbReference type="VEuPathDB" id="FungiDB:HGUI_01822"/>
<sequence>MMKETSKEDLKSLAEYKEVITEIQIDYKNNLRQHLYSILVLRKVLDCNKNDKVTFPKRLSFWPRKQTAEYLKKKLRFDYVDEYEDYNSIVDIQHVKKRKKNSEIADEEELDVEEFFKHEVYSAFQRKLLEKAINKATSEEEVDAITQRFLSSMEYDINKNKNEITDNIVITFDDVIRGINYTKRPSNKRAISYKDVLNNCDIIYDDIDNPLRFETLKNNTESLFSMNKIAENCVDDKFKLHGEIIVSDLELDSDEYSNADNS</sequence>
<dbReference type="EMBL" id="FQNF01000027">
    <property type="protein sequence ID" value="SGZ39622.1"/>
    <property type="molecule type" value="Genomic_DNA"/>
</dbReference>
<dbReference type="AlphaFoldDB" id="A0A1L0FJ51"/>
<evidence type="ECO:0000313" key="2">
    <source>
        <dbReference type="Proteomes" id="UP000183365"/>
    </source>
</evidence>
<evidence type="ECO:0000313" key="1">
    <source>
        <dbReference type="EMBL" id="SGZ39622.1"/>
    </source>
</evidence>
<protein>
    <submittedName>
        <fullName evidence="1">Uncharacterized protein</fullName>
    </submittedName>
</protein>
<dbReference type="Proteomes" id="UP000183365">
    <property type="component" value="Unassembled WGS sequence"/>
</dbReference>
<dbReference type="OrthoDB" id="3972929at2759"/>
<organism evidence="1 2">
    <name type="scientific">Hanseniaspora guilliermondii</name>
    <dbReference type="NCBI Taxonomy" id="56406"/>
    <lineage>
        <taxon>Eukaryota</taxon>
        <taxon>Fungi</taxon>
        <taxon>Dikarya</taxon>
        <taxon>Ascomycota</taxon>
        <taxon>Saccharomycotina</taxon>
        <taxon>Saccharomycetes</taxon>
        <taxon>Saccharomycodales</taxon>
        <taxon>Saccharomycodaceae</taxon>
        <taxon>Hanseniaspora</taxon>
    </lineage>
</organism>
<proteinExistence type="predicted"/>
<keyword evidence="2" id="KW-1185">Reference proteome</keyword>
<accession>A0A1L0FJ51</accession>